<keyword evidence="3" id="KW-1185">Reference proteome</keyword>
<dbReference type="AlphaFoldDB" id="A0A067PUC9"/>
<feature type="compositionally biased region" description="Polar residues" evidence="1">
    <location>
        <begin position="14"/>
        <end position="23"/>
    </location>
</feature>
<organism evidence="2 3">
    <name type="scientific">Jaapia argillacea MUCL 33604</name>
    <dbReference type="NCBI Taxonomy" id="933084"/>
    <lineage>
        <taxon>Eukaryota</taxon>
        <taxon>Fungi</taxon>
        <taxon>Dikarya</taxon>
        <taxon>Basidiomycota</taxon>
        <taxon>Agaricomycotina</taxon>
        <taxon>Agaricomycetes</taxon>
        <taxon>Agaricomycetidae</taxon>
        <taxon>Jaapiales</taxon>
        <taxon>Jaapiaceae</taxon>
        <taxon>Jaapia</taxon>
    </lineage>
</organism>
<reference evidence="3" key="1">
    <citation type="journal article" date="2014" name="Proc. Natl. Acad. Sci. U.S.A.">
        <title>Extensive sampling of basidiomycete genomes demonstrates inadequacy of the white-rot/brown-rot paradigm for wood decay fungi.</title>
        <authorList>
            <person name="Riley R."/>
            <person name="Salamov A.A."/>
            <person name="Brown D.W."/>
            <person name="Nagy L.G."/>
            <person name="Floudas D."/>
            <person name="Held B.W."/>
            <person name="Levasseur A."/>
            <person name="Lombard V."/>
            <person name="Morin E."/>
            <person name="Otillar R."/>
            <person name="Lindquist E.A."/>
            <person name="Sun H."/>
            <person name="LaButti K.M."/>
            <person name="Schmutz J."/>
            <person name="Jabbour D."/>
            <person name="Luo H."/>
            <person name="Baker S.E."/>
            <person name="Pisabarro A.G."/>
            <person name="Walton J.D."/>
            <person name="Blanchette R.A."/>
            <person name="Henrissat B."/>
            <person name="Martin F."/>
            <person name="Cullen D."/>
            <person name="Hibbett D.S."/>
            <person name="Grigoriev I.V."/>
        </authorList>
    </citation>
    <scope>NUCLEOTIDE SEQUENCE [LARGE SCALE GENOMIC DNA]</scope>
    <source>
        <strain evidence="3">MUCL 33604</strain>
    </source>
</reference>
<name>A0A067PUC9_9AGAM</name>
<evidence type="ECO:0000313" key="3">
    <source>
        <dbReference type="Proteomes" id="UP000027265"/>
    </source>
</evidence>
<feature type="region of interest" description="Disordered" evidence="1">
    <location>
        <begin position="166"/>
        <end position="191"/>
    </location>
</feature>
<dbReference type="Proteomes" id="UP000027265">
    <property type="component" value="Unassembled WGS sequence"/>
</dbReference>
<proteinExistence type="predicted"/>
<dbReference type="EMBL" id="KL197731">
    <property type="protein sequence ID" value="KDQ53921.1"/>
    <property type="molecule type" value="Genomic_DNA"/>
</dbReference>
<accession>A0A067PUC9</accession>
<dbReference type="InParanoid" id="A0A067PUC9"/>
<gene>
    <name evidence="2" type="ORF">JAAARDRAFT_61005</name>
</gene>
<evidence type="ECO:0000313" key="2">
    <source>
        <dbReference type="EMBL" id="KDQ53921.1"/>
    </source>
</evidence>
<evidence type="ECO:0000256" key="1">
    <source>
        <dbReference type="SAM" id="MobiDB-lite"/>
    </source>
</evidence>
<dbReference type="HOGENOM" id="CLU_1299889_0_0_1"/>
<sequence length="212" mass="22549">MLRADQQLGGSVKLPTSASSSRSRLCGVPQNWLLTSMLPSYGRILASGMQANSQDSHLPACATLSLYITSATSTAPSAMTIPIRIGTPATIINPGSDNIPENFFNGWAVLVGDVPEDLTVMTNMQWPTRMRMVEYAATTTGTAIAAATICCFFPVNSPWAALKNPQRLNPSAPAKSARPTHQESSIPENASEAAAIVARSEICNASQQERNI</sequence>
<feature type="region of interest" description="Disordered" evidence="1">
    <location>
        <begin position="1"/>
        <end position="24"/>
    </location>
</feature>
<protein>
    <submittedName>
        <fullName evidence="2">Uncharacterized protein</fullName>
    </submittedName>
</protein>